<feature type="compositionally biased region" description="Polar residues" evidence="13">
    <location>
        <begin position="79"/>
        <end position="96"/>
    </location>
</feature>
<evidence type="ECO:0000256" key="13">
    <source>
        <dbReference type="SAM" id="MobiDB-lite"/>
    </source>
</evidence>
<evidence type="ECO:0000256" key="10">
    <source>
        <dbReference type="ARBA" id="ARBA00023163"/>
    </source>
</evidence>
<keyword evidence="11" id="KW-0539">Nucleus</keyword>
<dbReference type="GO" id="GO:0000977">
    <property type="term" value="F:RNA polymerase II transcription regulatory region sequence-specific DNA binding"/>
    <property type="evidence" value="ECO:0007669"/>
    <property type="project" value="TreeGrafter"/>
</dbReference>
<comment type="function">
    <text evidence="1">May be involved in transcriptional regulation.</text>
</comment>
<dbReference type="STRING" id="144197.ENSSPAP00000029568"/>
<evidence type="ECO:0000256" key="11">
    <source>
        <dbReference type="ARBA" id="ARBA00023242"/>
    </source>
</evidence>
<reference evidence="15" key="1">
    <citation type="submission" date="2023-09" db="UniProtKB">
        <authorList>
            <consortium name="Ensembl"/>
        </authorList>
    </citation>
    <scope>IDENTIFICATION</scope>
</reference>
<evidence type="ECO:0000256" key="7">
    <source>
        <dbReference type="ARBA" id="ARBA00022833"/>
    </source>
</evidence>
<dbReference type="FunFam" id="3.30.160.60:FF:000512">
    <property type="entry name" value="zinc finger protein 197 isoform X1"/>
    <property type="match status" value="1"/>
</dbReference>
<evidence type="ECO:0000256" key="12">
    <source>
        <dbReference type="PROSITE-ProRule" id="PRU00042"/>
    </source>
</evidence>
<dbReference type="FunFam" id="3.30.160.60:FF:000322">
    <property type="entry name" value="GDNF-inducible zinc finger protein 1"/>
    <property type="match status" value="1"/>
</dbReference>
<keyword evidence="5" id="KW-0677">Repeat</keyword>
<feature type="domain" description="C2H2-type" evidence="14">
    <location>
        <begin position="221"/>
        <end position="248"/>
    </location>
</feature>
<dbReference type="PANTHER" id="PTHR24381:SF390">
    <property type="entry name" value="ZINC FINGER PROTEIN 37 HOMOLOG"/>
    <property type="match status" value="1"/>
</dbReference>
<comment type="similarity">
    <text evidence="3">Belongs to the krueppel C2H2-type zinc-finger protein family.</text>
</comment>
<proteinExistence type="inferred from homology"/>
<dbReference type="AlphaFoldDB" id="A0A3B5B7N9"/>
<dbReference type="FunFam" id="3.30.160.60:FF:000100">
    <property type="entry name" value="Zinc finger 45-like"/>
    <property type="match status" value="2"/>
</dbReference>
<protein>
    <recommendedName>
        <fullName evidence="14">C2H2-type domain-containing protein</fullName>
    </recommendedName>
</protein>
<evidence type="ECO:0000256" key="3">
    <source>
        <dbReference type="ARBA" id="ARBA00006991"/>
    </source>
</evidence>
<keyword evidence="4" id="KW-0479">Metal-binding</keyword>
<keyword evidence="7" id="KW-0862">Zinc</keyword>
<evidence type="ECO:0000256" key="2">
    <source>
        <dbReference type="ARBA" id="ARBA00004123"/>
    </source>
</evidence>
<dbReference type="GO" id="GO:0005634">
    <property type="term" value="C:nucleus"/>
    <property type="evidence" value="ECO:0007669"/>
    <property type="project" value="UniProtKB-SubCell"/>
</dbReference>
<feature type="domain" description="C2H2-type" evidence="14">
    <location>
        <begin position="193"/>
        <end position="220"/>
    </location>
</feature>
<dbReference type="PANTHER" id="PTHR24381">
    <property type="entry name" value="ZINC FINGER PROTEIN"/>
    <property type="match status" value="1"/>
</dbReference>
<dbReference type="PROSITE" id="PS50157">
    <property type="entry name" value="ZINC_FINGER_C2H2_2"/>
    <property type="match status" value="5"/>
</dbReference>
<accession>A0A3B5B7N9</accession>
<sequence>MSSPPAVCPSGMLSWSHVSVKANTQQCFHSLLPANVTRPACCRRSGHWRFLQLCGTTESPTSSLAQHVGTEFDGEDFQGSESHLQESVKTSHSSASETEDSDGDWEEFRHPQWDLNVLSNNVISLDSLGDDSAMKSFSCSECGERFAQKGTMQRHKKHHTGEKPFSCTICGKKMTQYHHLVGHMRCHSGEKPFSCSVCHKKFRWSRDVASHVRIHTGEKPHSCSLCGRRFRQHSSLFTHSKSHNEERPLSCLVCNRRFHLKTTLKPYRCTVCGKGFSQVRALNRHDGIHTGEKPCSCCTCGKRFRQQIHVSNHKCPNCICAACCEIAEMHRPAEDSFTVIIPRADYS</sequence>
<name>A0A3B5B7N9_9TELE</name>
<dbReference type="InterPro" id="IPR036236">
    <property type="entry name" value="Znf_C2H2_sf"/>
</dbReference>
<evidence type="ECO:0000256" key="6">
    <source>
        <dbReference type="ARBA" id="ARBA00022771"/>
    </source>
</evidence>
<dbReference type="Pfam" id="PF00096">
    <property type="entry name" value="zf-C2H2"/>
    <property type="match status" value="2"/>
</dbReference>
<dbReference type="GO" id="GO:0000981">
    <property type="term" value="F:DNA-binding transcription factor activity, RNA polymerase II-specific"/>
    <property type="evidence" value="ECO:0007669"/>
    <property type="project" value="TreeGrafter"/>
</dbReference>
<dbReference type="Gene3D" id="3.30.160.60">
    <property type="entry name" value="Classic Zinc Finger"/>
    <property type="match status" value="6"/>
</dbReference>
<feature type="domain" description="C2H2-type" evidence="14">
    <location>
        <begin position="165"/>
        <end position="192"/>
    </location>
</feature>
<keyword evidence="8" id="KW-0805">Transcription regulation</keyword>
<evidence type="ECO:0000256" key="9">
    <source>
        <dbReference type="ARBA" id="ARBA00023125"/>
    </source>
</evidence>
<keyword evidence="10" id="KW-0804">Transcription</keyword>
<comment type="subcellular location">
    <subcellularLocation>
        <location evidence="2">Nucleus</location>
    </subcellularLocation>
</comment>
<feature type="region of interest" description="Disordered" evidence="13">
    <location>
        <begin position="73"/>
        <end position="106"/>
    </location>
</feature>
<evidence type="ECO:0000256" key="5">
    <source>
        <dbReference type="ARBA" id="ARBA00022737"/>
    </source>
</evidence>
<feature type="domain" description="C2H2-type" evidence="14">
    <location>
        <begin position="267"/>
        <end position="294"/>
    </location>
</feature>
<evidence type="ECO:0000313" key="15">
    <source>
        <dbReference type="Ensembl" id="ENSSPAP00000029568.1"/>
    </source>
</evidence>
<evidence type="ECO:0000256" key="4">
    <source>
        <dbReference type="ARBA" id="ARBA00022723"/>
    </source>
</evidence>
<feature type="domain" description="C2H2-type" evidence="14">
    <location>
        <begin position="137"/>
        <end position="164"/>
    </location>
</feature>
<dbReference type="SUPFAM" id="SSF57667">
    <property type="entry name" value="beta-beta-alpha zinc fingers"/>
    <property type="match status" value="4"/>
</dbReference>
<organism evidence="15">
    <name type="scientific">Stegastes partitus</name>
    <name type="common">bicolor damselfish</name>
    <dbReference type="NCBI Taxonomy" id="144197"/>
    <lineage>
        <taxon>Eukaryota</taxon>
        <taxon>Metazoa</taxon>
        <taxon>Chordata</taxon>
        <taxon>Craniata</taxon>
        <taxon>Vertebrata</taxon>
        <taxon>Euteleostomi</taxon>
        <taxon>Actinopterygii</taxon>
        <taxon>Neopterygii</taxon>
        <taxon>Teleostei</taxon>
        <taxon>Neoteleostei</taxon>
        <taxon>Acanthomorphata</taxon>
        <taxon>Ovalentaria</taxon>
        <taxon>Pomacentridae</taxon>
        <taxon>Stegastes</taxon>
    </lineage>
</organism>
<evidence type="ECO:0000256" key="1">
    <source>
        <dbReference type="ARBA" id="ARBA00003767"/>
    </source>
</evidence>
<evidence type="ECO:0000256" key="8">
    <source>
        <dbReference type="ARBA" id="ARBA00023015"/>
    </source>
</evidence>
<dbReference type="GeneTree" id="ENSGT00950000182774"/>
<keyword evidence="9" id="KW-0238">DNA-binding</keyword>
<dbReference type="FunFam" id="3.30.160.60:FF:001134">
    <property type="entry name" value="Zinc finger protein 70"/>
    <property type="match status" value="1"/>
</dbReference>
<dbReference type="InterPro" id="IPR013087">
    <property type="entry name" value="Znf_C2H2_type"/>
</dbReference>
<dbReference type="SMART" id="SM00355">
    <property type="entry name" value="ZnF_C2H2"/>
    <property type="match status" value="5"/>
</dbReference>
<keyword evidence="6 12" id="KW-0863">Zinc-finger</keyword>
<dbReference type="Ensembl" id="ENSSPAT00000030040.1">
    <property type="protein sequence ID" value="ENSSPAP00000029568.1"/>
    <property type="gene ID" value="ENSSPAG00000022220.1"/>
</dbReference>
<dbReference type="GO" id="GO:0008270">
    <property type="term" value="F:zinc ion binding"/>
    <property type="evidence" value="ECO:0007669"/>
    <property type="project" value="UniProtKB-KW"/>
</dbReference>
<dbReference type="PROSITE" id="PS00028">
    <property type="entry name" value="ZINC_FINGER_C2H2_1"/>
    <property type="match status" value="5"/>
</dbReference>
<evidence type="ECO:0000259" key="14">
    <source>
        <dbReference type="PROSITE" id="PS50157"/>
    </source>
</evidence>